<organism evidence="2 3">
    <name type="scientific">Plebeiibacterium sediminum</name>
    <dbReference type="NCBI Taxonomy" id="2992112"/>
    <lineage>
        <taxon>Bacteria</taxon>
        <taxon>Pseudomonadati</taxon>
        <taxon>Bacteroidota</taxon>
        <taxon>Bacteroidia</taxon>
        <taxon>Marinilabiliales</taxon>
        <taxon>Marinilabiliaceae</taxon>
        <taxon>Plebeiibacterium</taxon>
    </lineage>
</organism>
<reference evidence="2" key="1">
    <citation type="submission" date="2022-10" db="EMBL/GenBank/DDBJ databases">
        <authorList>
            <person name="Yu W.X."/>
        </authorList>
    </citation>
    <scope>NUCLEOTIDE SEQUENCE</scope>
    <source>
        <strain evidence="2">AAT</strain>
    </source>
</reference>
<evidence type="ECO:0000256" key="1">
    <source>
        <dbReference type="SAM" id="Phobius"/>
    </source>
</evidence>
<name>A0AAE3M1H8_9BACT</name>
<feature type="transmembrane region" description="Helical" evidence="1">
    <location>
        <begin position="12"/>
        <end position="32"/>
    </location>
</feature>
<keyword evidence="1" id="KW-0812">Transmembrane</keyword>
<keyword evidence="1" id="KW-1133">Transmembrane helix</keyword>
<accession>A0AAE3M1H8</accession>
<evidence type="ECO:0000313" key="3">
    <source>
        <dbReference type="Proteomes" id="UP001209229"/>
    </source>
</evidence>
<evidence type="ECO:0000313" key="2">
    <source>
        <dbReference type="EMBL" id="MCW3785389.1"/>
    </source>
</evidence>
<keyword evidence="1" id="KW-0472">Membrane</keyword>
<gene>
    <name evidence="2" type="ORF">OM075_02865</name>
</gene>
<dbReference type="InterPro" id="IPR045764">
    <property type="entry name" value="DUF6132"/>
</dbReference>
<dbReference type="RefSeq" id="WP_301188961.1">
    <property type="nucleotide sequence ID" value="NZ_JAPDPJ010000003.1"/>
</dbReference>
<dbReference type="Pfam" id="PF19628">
    <property type="entry name" value="DUF6132"/>
    <property type="match status" value="1"/>
</dbReference>
<dbReference type="Proteomes" id="UP001209229">
    <property type="component" value="Unassembled WGS sequence"/>
</dbReference>
<protein>
    <submittedName>
        <fullName evidence="2">DUF6132 family protein</fullName>
    </submittedName>
</protein>
<sequence length="63" mass="6882">MKIWEKIKKQNFKKLALGLVIGGLAGYAYYYFVGCNSGTCPITSNPMNSILYGSFAGLVITVK</sequence>
<dbReference type="AlphaFoldDB" id="A0AAE3M1H8"/>
<dbReference type="EMBL" id="JAPDPJ010000003">
    <property type="protein sequence ID" value="MCW3785389.1"/>
    <property type="molecule type" value="Genomic_DNA"/>
</dbReference>
<keyword evidence="3" id="KW-1185">Reference proteome</keyword>
<comment type="caution">
    <text evidence="2">The sequence shown here is derived from an EMBL/GenBank/DDBJ whole genome shotgun (WGS) entry which is preliminary data.</text>
</comment>
<proteinExistence type="predicted"/>